<proteinExistence type="predicted"/>
<dbReference type="Proteomes" id="UP001295444">
    <property type="component" value="Chromosome 13"/>
</dbReference>
<keyword evidence="2" id="KW-1185">Reference proteome</keyword>
<accession>A0AAD1THT3</accession>
<evidence type="ECO:0000313" key="1">
    <source>
        <dbReference type="EMBL" id="CAH2327468.1"/>
    </source>
</evidence>
<name>A0AAD1THT3_PELCU</name>
<sequence>MGDRFAARVEEYSFRHYNNYVRYGKEEKIPDVPYYIRVTPRETNKLMTYARPPREPFIFSKVNPTLLPKQCKTSKKATNAQEKEVDKKELENETKYSAEYCKHNVILQPEPVTCLEDIPCHLLQARSLEPTEVITHLEDNTSLECPVSTIETSYKWIDRGVASKPWSATVHSGLST</sequence>
<gene>
    <name evidence="1" type="ORF">PECUL_23A027702</name>
</gene>
<reference evidence="1" key="1">
    <citation type="submission" date="2022-03" db="EMBL/GenBank/DDBJ databases">
        <authorList>
            <person name="Alioto T."/>
            <person name="Alioto T."/>
            <person name="Gomez Garrido J."/>
        </authorList>
    </citation>
    <scope>NUCLEOTIDE SEQUENCE</scope>
</reference>
<dbReference type="AlphaFoldDB" id="A0AAD1THT3"/>
<protein>
    <submittedName>
        <fullName evidence="1">Uncharacterized protein</fullName>
    </submittedName>
</protein>
<dbReference type="EMBL" id="OW240924">
    <property type="protein sequence ID" value="CAH2327468.1"/>
    <property type="molecule type" value="Genomic_DNA"/>
</dbReference>
<organism evidence="1 2">
    <name type="scientific">Pelobates cultripes</name>
    <name type="common">Western spadefoot toad</name>
    <dbReference type="NCBI Taxonomy" id="61616"/>
    <lineage>
        <taxon>Eukaryota</taxon>
        <taxon>Metazoa</taxon>
        <taxon>Chordata</taxon>
        <taxon>Craniata</taxon>
        <taxon>Vertebrata</taxon>
        <taxon>Euteleostomi</taxon>
        <taxon>Amphibia</taxon>
        <taxon>Batrachia</taxon>
        <taxon>Anura</taxon>
        <taxon>Pelobatoidea</taxon>
        <taxon>Pelobatidae</taxon>
        <taxon>Pelobates</taxon>
    </lineage>
</organism>
<evidence type="ECO:0000313" key="2">
    <source>
        <dbReference type="Proteomes" id="UP001295444"/>
    </source>
</evidence>